<name>A0A5M9MZQ1_9EURO</name>
<evidence type="ECO:0000256" key="1">
    <source>
        <dbReference type="ARBA" id="ARBA00022737"/>
    </source>
</evidence>
<comment type="caution">
    <text evidence="3">The sequence shown here is derived from an EMBL/GenBank/DDBJ whole genome shotgun (WGS) entry which is preliminary data.</text>
</comment>
<dbReference type="GeneID" id="54325532"/>
<protein>
    <submittedName>
        <fullName evidence="3">Uncharacterized protein</fullName>
    </submittedName>
</protein>
<dbReference type="Gene3D" id="1.25.40.10">
    <property type="entry name" value="Tetratricopeptide repeat domain"/>
    <property type="match status" value="1"/>
</dbReference>
<organism evidence="3 4">
    <name type="scientific">Aspergillus tanneri</name>
    <dbReference type="NCBI Taxonomy" id="1220188"/>
    <lineage>
        <taxon>Eukaryota</taxon>
        <taxon>Fungi</taxon>
        <taxon>Dikarya</taxon>
        <taxon>Ascomycota</taxon>
        <taxon>Pezizomycotina</taxon>
        <taxon>Eurotiomycetes</taxon>
        <taxon>Eurotiomycetidae</taxon>
        <taxon>Eurotiales</taxon>
        <taxon>Aspergillaceae</taxon>
        <taxon>Aspergillus</taxon>
        <taxon>Aspergillus subgen. Circumdati</taxon>
    </lineage>
</organism>
<sequence>MELFAELVFRTGTYLWEKEQPQAARSFFEFGLRLDISHSTKNSAQAYRLLGHIALDMAQPAVALSSYEQALNIRKSLEGPNSPSVADVYDSIACSYTEQGNVVDAFEYLLKAVNIHNANNPLLMARTQAIYAMTYLRAGQPDKALIALQHCWHLQDLTEEQVIQSKYPKHSGDIILLARIKYAQGLKEEAQQLASRTISILSRMLEADDENVLAARLLGEIVEMSRGVPEMQGHLARSLWFLAIVEDKMGESSTAEPLKAEAKNARNKICGNEGMNDIGNDSFMNLVPWMLW</sequence>
<dbReference type="OrthoDB" id="6161812at2759"/>
<evidence type="ECO:0000313" key="3">
    <source>
        <dbReference type="EMBL" id="KAA8650149.1"/>
    </source>
</evidence>
<accession>A0A5M9MZQ1</accession>
<dbReference type="SMART" id="SM00028">
    <property type="entry name" value="TPR"/>
    <property type="match status" value="3"/>
</dbReference>
<evidence type="ECO:0000313" key="4">
    <source>
        <dbReference type="Proteomes" id="UP000324241"/>
    </source>
</evidence>
<proteinExistence type="predicted"/>
<dbReference type="EMBL" id="QUQM01000001">
    <property type="protein sequence ID" value="KAA8650149.1"/>
    <property type="molecule type" value="Genomic_DNA"/>
</dbReference>
<dbReference type="InterPro" id="IPR011990">
    <property type="entry name" value="TPR-like_helical_dom_sf"/>
</dbReference>
<keyword evidence="2" id="KW-0802">TPR repeat</keyword>
<dbReference type="InterPro" id="IPR019734">
    <property type="entry name" value="TPR_rpt"/>
</dbReference>
<dbReference type="RefSeq" id="XP_033429510.1">
    <property type="nucleotide sequence ID" value="XM_033567515.1"/>
</dbReference>
<dbReference type="AlphaFoldDB" id="A0A5M9MZQ1"/>
<keyword evidence="1" id="KW-0677">Repeat</keyword>
<reference evidence="3 4" key="1">
    <citation type="submission" date="2019-08" db="EMBL/GenBank/DDBJ databases">
        <title>The genome sequence of a newly discovered highly antifungal drug resistant Aspergillus species, Aspergillus tanneri NIH 1004.</title>
        <authorList>
            <person name="Mounaud S."/>
            <person name="Singh I."/>
            <person name="Joardar V."/>
            <person name="Pakala S."/>
            <person name="Pakala S."/>
            <person name="Venepally P."/>
            <person name="Chung J.K."/>
            <person name="Losada L."/>
            <person name="Nierman W.C."/>
        </authorList>
    </citation>
    <scope>NUCLEOTIDE SEQUENCE [LARGE SCALE GENOMIC DNA]</scope>
    <source>
        <strain evidence="3 4">NIH1004</strain>
    </source>
</reference>
<dbReference type="Proteomes" id="UP000324241">
    <property type="component" value="Unassembled WGS sequence"/>
</dbReference>
<gene>
    <name evidence="3" type="ORF">ATNIH1004_002830</name>
</gene>
<dbReference type="PANTHER" id="PTHR45641">
    <property type="entry name" value="TETRATRICOPEPTIDE REPEAT PROTEIN (AFU_ORTHOLOGUE AFUA_6G03870)"/>
    <property type="match status" value="1"/>
</dbReference>
<dbReference type="Pfam" id="PF13424">
    <property type="entry name" value="TPR_12"/>
    <property type="match status" value="1"/>
</dbReference>
<dbReference type="PANTHER" id="PTHR45641:SF19">
    <property type="entry name" value="NEPHROCYSTIN-3"/>
    <property type="match status" value="1"/>
</dbReference>
<dbReference type="SUPFAM" id="SSF48452">
    <property type="entry name" value="TPR-like"/>
    <property type="match status" value="1"/>
</dbReference>
<evidence type="ECO:0000256" key="2">
    <source>
        <dbReference type="ARBA" id="ARBA00022803"/>
    </source>
</evidence>